<dbReference type="GO" id="GO:0031956">
    <property type="term" value="F:medium-chain fatty acid-CoA ligase activity"/>
    <property type="evidence" value="ECO:0007669"/>
    <property type="project" value="TreeGrafter"/>
</dbReference>
<dbReference type="InterPro" id="IPR000873">
    <property type="entry name" value="AMP-dep_synth/lig_dom"/>
</dbReference>
<feature type="domain" description="AMP-dependent synthetase/ligase" evidence="3">
    <location>
        <begin position="21"/>
        <end position="360"/>
    </location>
</feature>
<feature type="domain" description="AMP-binding enzyme C-terminal" evidence="4">
    <location>
        <begin position="411"/>
        <end position="486"/>
    </location>
</feature>
<dbReference type="Pfam" id="PF00501">
    <property type="entry name" value="AMP-binding"/>
    <property type="match status" value="1"/>
</dbReference>
<protein>
    <submittedName>
        <fullName evidence="5">Malonyl-CoA/methylmalonyl-CoA synthetase</fullName>
    </submittedName>
</protein>
<evidence type="ECO:0000313" key="5">
    <source>
        <dbReference type="EMBL" id="VFJ52255.1"/>
    </source>
</evidence>
<evidence type="ECO:0000259" key="3">
    <source>
        <dbReference type="Pfam" id="PF00501"/>
    </source>
</evidence>
<name>A0A450SGN9_9GAMM</name>
<evidence type="ECO:0000256" key="2">
    <source>
        <dbReference type="ARBA" id="ARBA00022598"/>
    </source>
</evidence>
<dbReference type="Gene3D" id="3.40.50.12780">
    <property type="entry name" value="N-terminal domain of ligase-like"/>
    <property type="match status" value="1"/>
</dbReference>
<dbReference type="Pfam" id="PF13193">
    <property type="entry name" value="AMP-binding_C"/>
    <property type="match status" value="1"/>
</dbReference>
<keyword evidence="2" id="KW-0436">Ligase</keyword>
<dbReference type="EMBL" id="CAADEX010000036">
    <property type="protein sequence ID" value="VFJ52255.1"/>
    <property type="molecule type" value="Genomic_DNA"/>
</dbReference>
<dbReference type="PROSITE" id="PS00455">
    <property type="entry name" value="AMP_BINDING"/>
    <property type="match status" value="1"/>
</dbReference>
<dbReference type="InterPro" id="IPR042099">
    <property type="entry name" value="ANL_N_sf"/>
</dbReference>
<dbReference type="GO" id="GO:0006631">
    <property type="term" value="P:fatty acid metabolic process"/>
    <property type="evidence" value="ECO:0007669"/>
    <property type="project" value="TreeGrafter"/>
</dbReference>
<dbReference type="PANTHER" id="PTHR43201:SF8">
    <property type="entry name" value="ACYL-COA SYNTHETASE FAMILY MEMBER 3"/>
    <property type="match status" value="1"/>
</dbReference>
<organism evidence="5">
    <name type="scientific">Candidatus Kentrum sp. DK</name>
    <dbReference type="NCBI Taxonomy" id="2126562"/>
    <lineage>
        <taxon>Bacteria</taxon>
        <taxon>Pseudomonadati</taxon>
        <taxon>Pseudomonadota</taxon>
        <taxon>Gammaproteobacteria</taxon>
        <taxon>Candidatus Kentrum</taxon>
    </lineage>
</organism>
<dbReference type="PANTHER" id="PTHR43201">
    <property type="entry name" value="ACYL-COA SYNTHETASE"/>
    <property type="match status" value="1"/>
</dbReference>
<dbReference type="InterPro" id="IPR045851">
    <property type="entry name" value="AMP-bd_C_sf"/>
</dbReference>
<gene>
    <name evidence="5" type="ORF">BECKDK2373B_GA0170837_103615</name>
</gene>
<dbReference type="AlphaFoldDB" id="A0A450SGN9"/>
<evidence type="ECO:0000259" key="4">
    <source>
        <dbReference type="Pfam" id="PF13193"/>
    </source>
</evidence>
<accession>A0A450SGN9</accession>
<evidence type="ECO:0000256" key="1">
    <source>
        <dbReference type="ARBA" id="ARBA00006432"/>
    </source>
</evidence>
<dbReference type="CDD" id="cd05941">
    <property type="entry name" value="MCS"/>
    <property type="match status" value="1"/>
</dbReference>
<dbReference type="FunFam" id="3.30.300.30:FF:000008">
    <property type="entry name" value="2,3-dihydroxybenzoate-AMP ligase"/>
    <property type="match status" value="1"/>
</dbReference>
<reference evidence="5" key="1">
    <citation type="submission" date="2019-02" db="EMBL/GenBank/DDBJ databases">
        <authorList>
            <person name="Gruber-Vodicka R. H."/>
            <person name="Seah K. B. B."/>
        </authorList>
    </citation>
    <scope>NUCLEOTIDE SEQUENCE</scope>
    <source>
        <strain evidence="5">BECK_DK47</strain>
    </source>
</reference>
<dbReference type="SUPFAM" id="SSF56801">
    <property type="entry name" value="Acetyl-CoA synthetase-like"/>
    <property type="match status" value="1"/>
</dbReference>
<dbReference type="InterPro" id="IPR020845">
    <property type="entry name" value="AMP-binding_CS"/>
</dbReference>
<dbReference type="InterPro" id="IPR025110">
    <property type="entry name" value="AMP-bd_C"/>
</dbReference>
<proteinExistence type="inferred from homology"/>
<sequence>MNKNANLYTSLSQGFPSDDNRTVIETPQGRTWSYRDLERKTARFAGLLAGLGIGKGERVAVLVEKSPEALFLYLACLRAGISYLPLNTAYQLPEIDYFLSDAEPKAIVCRPEARDELLPLATRRGIRHILTLGEAGEGTLPEQAKTQSPEFETVPCRANDTAAILYTSGTTGQPKGAMLTHGNLASNARILQQLWRFTPSDTLLHALPLFHVHGLFVACHCVLISGAKMRLLPRFEAESVLAALPGSTVFMGVPTHYSRLLAEDTLNATACATMRLFISGSAPLPENIFHAFRARTRHTILERYGMTETLMNTSCPYDGERKPGSAGPALPGVSIRIVDPSPEGVGAIELAGPNVFQGYWRQPEKTAEEFTPDGWFRTGDLGRLDGDGYLFIAGRGKELIITGGYNVYPREVERAIDAIDGVRESAVIGLPDADFGERVTAVVVPEPEGQVSSEGIIAALKTAIANYKIPKQVLFIDELPRNAMGKVQKNRLRERMGA</sequence>
<comment type="similarity">
    <text evidence="1">Belongs to the ATP-dependent AMP-binding enzyme family.</text>
</comment>
<dbReference type="NCBIfam" id="NF005702">
    <property type="entry name" value="PRK07514.1"/>
    <property type="match status" value="1"/>
</dbReference>
<dbReference type="Gene3D" id="3.30.300.30">
    <property type="match status" value="1"/>
</dbReference>